<evidence type="ECO:0000313" key="13">
    <source>
        <dbReference type="Proteomes" id="UP000002051"/>
    </source>
</evidence>
<feature type="chain" id="PRO_5014565298" description="glucan endo-1,3-beta-D-glucosidase" evidence="9">
    <location>
        <begin position="27"/>
        <end position="338"/>
    </location>
</feature>
<keyword evidence="13" id="KW-1185">Reference proteome</keyword>
<accession>A2Q1U4</accession>
<proteinExistence type="inferred from homology"/>
<evidence type="ECO:0000256" key="7">
    <source>
        <dbReference type="ARBA" id="ARBA00033417"/>
    </source>
</evidence>
<dbReference type="PANTHER" id="PTHR32227">
    <property type="entry name" value="GLUCAN ENDO-1,3-BETA-GLUCOSIDASE BG1-RELATED-RELATED"/>
    <property type="match status" value="1"/>
</dbReference>
<evidence type="ECO:0000256" key="8">
    <source>
        <dbReference type="RuleBase" id="RU004335"/>
    </source>
</evidence>
<dbReference type="EC" id="3.2.1.39" evidence="3"/>
<comment type="similarity">
    <text evidence="2 8">Belongs to the glycosyl hydrolase 17 family.</text>
</comment>
<dbReference type="CAZy" id="GH17">
    <property type="family name" value="Glycoside Hydrolase Family 17"/>
</dbReference>
<dbReference type="PaxDb" id="3880-AES80512"/>
<evidence type="ECO:0000313" key="10">
    <source>
        <dbReference type="EMBL" id="ABN05913.1"/>
    </source>
</evidence>
<evidence type="ECO:0000256" key="2">
    <source>
        <dbReference type="ARBA" id="ARBA00008773"/>
    </source>
</evidence>
<dbReference type="HOGENOM" id="CLU_024953_0_0_1"/>
<evidence type="ECO:0000256" key="9">
    <source>
        <dbReference type="SAM" id="SignalP"/>
    </source>
</evidence>
<sequence>MSSLRIKSIFLTLALILAIQLHLSTGIGVNFGRNGDNLPSPQNVVGLYNKCGIKLLRLFEPSPDILEALKGSNIQVSLGVRNQDLQSLASTKEAASQWVNTNVAPYKGGVNFQWIVLGNEIIPGAQASFVTQAMQKIKDALTSIGLTDIKVTTSFYMQGLASSYPPSAGAFTNDVVNVMKDVTAYLHQTGAPLMVNVYPYFAYASNPKDIKLEYATFQAVAPVVDGELSYTNLFDAMVDSIYAALEKIDAKNVSLIIGETGWPAAGNDPYTSKENAKTYNTNLIQHLQSGKGTPRRPNQAIDAFIFAMFDEDQKAAGVEQNWGLFYHDLTPVYPLLSC</sequence>
<dbReference type="EMBL" id="CM001223">
    <property type="protein sequence ID" value="AES80512.1"/>
    <property type="molecule type" value="Genomic_DNA"/>
</dbReference>
<keyword evidence="5" id="KW-0326">Glycosidase</keyword>
<reference evidence="10" key="1">
    <citation type="submission" date="2004-10" db="EMBL/GenBank/DDBJ databases">
        <authorList>
            <person name="Town C.D."/>
        </authorList>
    </citation>
    <scope>NUCLEOTIDE SEQUENCE</scope>
</reference>
<evidence type="ECO:0000256" key="1">
    <source>
        <dbReference type="ARBA" id="ARBA00000382"/>
    </source>
</evidence>
<dbReference type="AlphaFoldDB" id="A2Q1U4"/>
<evidence type="ECO:0000313" key="12">
    <source>
        <dbReference type="EnsemblPlants" id="AES80512"/>
    </source>
</evidence>
<dbReference type="SUPFAM" id="SSF51445">
    <property type="entry name" value="(Trans)glycosidases"/>
    <property type="match status" value="1"/>
</dbReference>
<comment type="catalytic activity">
    <reaction evidence="1">
        <text>Hydrolysis of (1-&gt;3)-beta-D-glucosidic linkages in (1-&gt;3)-beta-D-glucans.</text>
        <dbReference type="EC" id="3.2.1.39"/>
    </reaction>
</comment>
<gene>
    <name evidence="11" type="ordered locus">MTR_7g081350</name>
    <name evidence="10" type="ORF">MtrDRAFT_AC149129g5v2</name>
</gene>
<reference evidence="11 13" key="4">
    <citation type="journal article" date="2014" name="BMC Genomics">
        <title>An improved genome release (version Mt4.0) for the model legume Medicago truncatula.</title>
        <authorList>
            <person name="Tang H."/>
            <person name="Krishnakumar V."/>
            <person name="Bidwell S."/>
            <person name="Rosen B."/>
            <person name="Chan A."/>
            <person name="Zhou S."/>
            <person name="Gentzbittel L."/>
            <person name="Childs K.L."/>
            <person name="Yandell M."/>
            <person name="Gundlach H."/>
            <person name="Mayer K.F."/>
            <person name="Schwartz D.C."/>
            <person name="Town C.D."/>
        </authorList>
    </citation>
    <scope>GENOME REANNOTATION</scope>
    <source>
        <strain evidence="12 13">cv. Jemalong A17</strain>
    </source>
</reference>
<dbReference type="GO" id="GO:0005975">
    <property type="term" value="P:carbohydrate metabolic process"/>
    <property type="evidence" value="ECO:0007669"/>
    <property type="project" value="InterPro"/>
</dbReference>
<protein>
    <recommendedName>
        <fullName evidence="3">glucan endo-1,3-beta-D-glucosidase</fullName>
        <ecNumber evidence="3">3.2.1.39</ecNumber>
    </recommendedName>
    <alternativeName>
        <fullName evidence="6">(1-&gt;3)-beta-glucan endohydrolase</fullName>
    </alternativeName>
    <alternativeName>
        <fullName evidence="7">Beta-1,3-endoglucanase</fullName>
    </alternativeName>
</protein>
<dbReference type="FunFam" id="3.20.20.80:FF:000010">
    <property type="entry name" value="glucan endo-1,3-beta-glucosidase, basic"/>
    <property type="match status" value="1"/>
</dbReference>
<dbReference type="OMA" id="AIKWITI"/>
<evidence type="ECO:0000256" key="5">
    <source>
        <dbReference type="ARBA" id="ARBA00023295"/>
    </source>
</evidence>
<dbReference type="EnsemblPlants" id="AES80512">
    <property type="protein sequence ID" value="AES80512"/>
    <property type="gene ID" value="MTR_7g081350"/>
</dbReference>
<dbReference type="InterPro" id="IPR044965">
    <property type="entry name" value="Glyco_hydro_17_plant"/>
</dbReference>
<organism evidence="10">
    <name type="scientific">Medicago truncatula</name>
    <name type="common">Barrel medic</name>
    <name type="synonym">Medicago tribuloides</name>
    <dbReference type="NCBI Taxonomy" id="3880"/>
    <lineage>
        <taxon>Eukaryota</taxon>
        <taxon>Viridiplantae</taxon>
        <taxon>Streptophyta</taxon>
        <taxon>Embryophyta</taxon>
        <taxon>Tracheophyta</taxon>
        <taxon>Spermatophyta</taxon>
        <taxon>Magnoliopsida</taxon>
        <taxon>eudicotyledons</taxon>
        <taxon>Gunneridae</taxon>
        <taxon>Pentapetalae</taxon>
        <taxon>rosids</taxon>
        <taxon>fabids</taxon>
        <taxon>Fabales</taxon>
        <taxon>Fabaceae</taxon>
        <taxon>Papilionoideae</taxon>
        <taxon>50 kb inversion clade</taxon>
        <taxon>NPAAA clade</taxon>
        <taxon>Hologalegina</taxon>
        <taxon>IRL clade</taxon>
        <taxon>Trifolieae</taxon>
        <taxon>Medicago</taxon>
    </lineage>
</organism>
<evidence type="ECO:0000256" key="3">
    <source>
        <dbReference type="ARBA" id="ARBA00012780"/>
    </source>
</evidence>
<keyword evidence="4 10" id="KW-0378">Hydrolase</keyword>
<reference evidence="12" key="5">
    <citation type="submission" date="2015-04" db="UniProtKB">
        <authorList>
            <consortium name="EnsemblPlants"/>
        </authorList>
    </citation>
    <scope>IDENTIFICATION</scope>
    <source>
        <strain evidence="12">cv. Jemalong A17</strain>
    </source>
</reference>
<dbReference type="eggNOG" id="ENOG502QVKW">
    <property type="taxonomic scope" value="Eukaryota"/>
</dbReference>
<dbReference type="InterPro" id="IPR017853">
    <property type="entry name" value="GH"/>
</dbReference>
<dbReference type="STRING" id="3880.A2Q1U4"/>
<evidence type="ECO:0000256" key="4">
    <source>
        <dbReference type="ARBA" id="ARBA00022801"/>
    </source>
</evidence>
<evidence type="ECO:0000256" key="6">
    <source>
        <dbReference type="ARBA" id="ARBA00033335"/>
    </source>
</evidence>
<dbReference type="GO" id="GO:0042973">
    <property type="term" value="F:glucan endo-1,3-beta-D-glucosidase activity"/>
    <property type="evidence" value="ECO:0007669"/>
    <property type="project" value="UniProtKB-EC"/>
</dbReference>
<evidence type="ECO:0000313" key="11">
    <source>
        <dbReference type="EMBL" id="AES80512.1"/>
    </source>
</evidence>
<name>A2Q1U4_MEDTR</name>
<dbReference type="EMBL" id="AC149129">
    <property type="protein sequence ID" value="ABN05913.1"/>
    <property type="molecule type" value="Genomic_DNA"/>
</dbReference>
<dbReference type="Proteomes" id="UP000002051">
    <property type="component" value="Unassembled WGS sequence"/>
</dbReference>
<keyword evidence="9" id="KW-0732">Signal</keyword>
<dbReference type="Pfam" id="PF00332">
    <property type="entry name" value="Glyco_hydro_17"/>
    <property type="match status" value="1"/>
</dbReference>
<reference evidence="11 13" key="3">
    <citation type="journal article" date="2011" name="Nature">
        <title>The Medicago genome provides insight into the evolution of rhizobial symbioses.</title>
        <authorList>
            <person name="Young N.D."/>
            <person name="Debelle F."/>
            <person name="Oldroyd G.E."/>
            <person name="Geurts R."/>
            <person name="Cannon S.B."/>
            <person name="Udvardi M.K."/>
            <person name="Benedito V.A."/>
            <person name="Mayer K.F."/>
            <person name="Gouzy J."/>
            <person name="Schoof H."/>
            <person name="Van de Peer Y."/>
            <person name="Proost S."/>
            <person name="Cook D.R."/>
            <person name="Meyers B.C."/>
            <person name="Spannagl M."/>
            <person name="Cheung F."/>
            <person name="De Mita S."/>
            <person name="Krishnakumar V."/>
            <person name="Gundlach H."/>
            <person name="Zhou S."/>
            <person name="Mudge J."/>
            <person name="Bharti A.K."/>
            <person name="Murray J.D."/>
            <person name="Naoumkina M.A."/>
            <person name="Rosen B."/>
            <person name="Silverstein K.A."/>
            <person name="Tang H."/>
            <person name="Rombauts S."/>
            <person name="Zhao P.X."/>
            <person name="Zhou P."/>
            <person name="Barbe V."/>
            <person name="Bardou P."/>
            <person name="Bechner M."/>
            <person name="Bellec A."/>
            <person name="Berger A."/>
            <person name="Berges H."/>
            <person name="Bidwell S."/>
            <person name="Bisseling T."/>
            <person name="Choisne N."/>
            <person name="Couloux A."/>
            <person name="Denny R."/>
            <person name="Deshpande S."/>
            <person name="Dai X."/>
            <person name="Doyle J.J."/>
            <person name="Dudez A.M."/>
            <person name="Farmer A.D."/>
            <person name="Fouteau S."/>
            <person name="Franken C."/>
            <person name="Gibelin C."/>
            <person name="Gish J."/>
            <person name="Goldstein S."/>
            <person name="Gonzalez A.J."/>
            <person name="Green P.J."/>
            <person name="Hallab A."/>
            <person name="Hartog M."/>
            <person name="Hua A."/>
            <person name="Humphray S.J."/>
            <person name="Jeong D.H."/>
            <person name="Jing Y."/>
            <person name="Jocker A."/>
            <person name="Kenton S.M."/>
            <person name="Kim D.J."/>
            <person name="Klee K."/>
            <person name="Lai H."/>
            <person name="Lang C."/>
            <person name="Lin S."/>
            <person name="Macmil S.L."/>
            <person name="Magdelenat G."/>
            <person name="Matthews L."/>
            <person name="McCorrison J."/>
            <person name="Monaghan E.L."/>
            <person name="Mun J.H."/>
            <person name="Najar F.Z."/>
            <person name="Nicholson C."/>
            <person name="Noirot C."/>
            <person name="O'Bleness M."/>
            <person name="Paule C.R."/>
            <person name="Poulain J."/>
            <person name="Prion F."/>
            <person name="Qin B."/>
            <person name="Qu C."/>
            <person name="Retzel E.F."/>
            <person name="Riddle C."/>
            <person name="Sallet E."/>
            <person name="Samain S."/>
            <person name="Samson N."/>
            <person name="Sanders I."/>
            <person name="Saurat O."/>
            <person name="Scarpelli C."/>
            <person name="Schiex T."/>
            <person name="Segurens B."/>
            <person name="Severin A.J."/>
            <person name="Sherrier D.J."/>
            <person name="Shi R."/>
            <person name="Sims S."/>
            <person name="Singer S.R."/>
            <person name="Sinharoy S."/>
            <person name="Sterck L."/>
            <person name="Viollet A."/>
            <person name="Wang B.B."/>
            <person name="Wang K."/>
            <person name="Wang M."/>
            <person name="Wang X."/>
            <person name="Warfsmann J."/>
            <person name="Weissenbach J."/>
            <person name="White D.D."/>
            <person name="White J.D."/>
            <person name="Wiley G.B."/>
            <person name="Wincker P."/>
            <person name="Xing Y."/>
            <person name="Yang L."/>
            <person name="Yao Z."/>
            <person name="Ying F."/>
            <person name="Zhai J."/>
            <person name="Zhou L."/>
            <person name="Zuber A."/>
            <person name="Denarie J."/>
            <person name="Dixon R.A."/>
            <person name="May G.D."/>
            <person name="Schwartz D.C."/>
            <person name="Rogers J."/>
            <person name="Quetier F."/>
            <person name="Town C.D."/>
            <person name="Roe B.A."/>
        </authorList>
    </citation>
    <scope>NUCLEOTIDE SEQUENCE [LARGE SCALE GENOMIC DNA]</scope>
    <source>
        <strain evidence="11">A17</strain>
        <strain evidence="12 13">cv. Jemalong A17</strain>
    </source>
</reference>
<dbReference type="Gene3D" id="3.20.20.80">
    <property type="entry name" value="Glycosidases"/>
    <property type="match status" value="1"/>
</dbReference>
<reference evidence="10" key="2">
    <citation type="submission" date="2007-03" db="EMBL/GenBank/DDBJ databases">
        <authorList>
            <consortium name="The International Medicago Genome Annotation Group"/>
        </authorList>
    </citation>
    <scope>NUCLEOTIDE SEQUENCE</scope>
</reference>
<feature type="signal peptide" evidence="9">
    <location>
        <begin position="1"/>
        <end position="26"/>
    </location>
</feature>
<dbReference type="InterPro" id="IPR000490">
    <property type="entry name" value="Glyco_hydro_17"/>
</dbReference>